<dbReference type="Proteomes" id="UP000515180">
    <property type="component" value="Unplaced"/>
</dbReference>
<dbReference type="AlphaFoldDB" id="A0A6P6F7W8"/>
<keyword evidence="1" id="KW-1185">Reference proteome</keyword>
<proteinExistence type="predicted"/>
<evidence type="ECO:0000313" key="1">
    <source>
        <dbReference type="Proteomes" id="UP000515180"/>
    </source>
</evidence>
<sequence length="137" mass="16151">MLELSRMKIRRRNEYDLLLLVFLSVCRSFGDDMHVQLVEIEEYEDTLRGHNNYVDVNACVFNPQSADSRKIHCYHFTSDETRHSGNSDGTSSKVLVMYWKLLSKGRCFSFHYCNYYQSVLHIRLQEDTKLFSLLPVS</sequence>
<accession>A0A6P6F7W8</accession>
<protein>
    <submittedName>
        <fullName evidence="2">Uncharacterized protein LOC112212373</fullName>
    </submittedName>
</protein>
<organism evidence="1 2">
    <name type="scientific">Bombus impatiens</name>
    <name type="common">Bumblebee</name>
    <dbReference type="NCBI Taxonomy" id="132113"/>
    <lineage>
        <taxon>Eukaryota</taxon>
        <taxon>Metazoa</taxon>
        <taxon>Ecdysozoa</taxon>
        <taxon>Arthropoda</taxon>
        <taxon>Hexapoda</taxon>
        <taxon>Insecta</taxon>
        <taxon>Pterygota</taxon>
        <taxon>Neoptera</taxon>
        <taxon>Endopterygota</taxon>
        <taxon>Hymenoptera</taxon>
        <taxon>Apocrita</taxon>
        <taxon>Aculeata</taxon>
        <taxon>Apoidea</taxon>
        <taxon>Anthophila</taxon>
        <taxon>Apidae</taxon>
        <taxon>Bombus</taxon>
        <taxon>Pyrobombus</taxon>
    </lineage>
</organism>
<gene>
    <name evidence="2" type="primary">LOC112212373</name>
</gene>
<dbReference type="RefSeq" id="XP_024221619.1">
    <property type="nucleotide sequence ID" value="XM_024365851.2"/>
</dbReference>
<reference evidence="2" key="1">
    <citation type="submission" date="2025-08" db="UniProtKB">
        <authorList>
            <consortium name="RefSeq"/>
        </authorList>
    </citation>
    <scope>IDENTIFICATION</scope>
</reference>
<dbReference type="OrthoDB" id="10360459at2759"/>
<evidence type="ECO:0000313" key="2">
    <source>
        <dbReference type="RefSeq" id="XP_024221619.1"/>
    </source>
</evidence>
<name>A0A6P6F7W8_BOMIM</name>
<dbReference type="GeneID" id="112212373"/>
<dbReference type="KEGG" id="bim:112212373"/>